<sequence>MGDSIKSESESSDDEEYIPPAFEEESSEDSGDEVSDDEVRKGANVKKGTKLLGEKDRDDIWTDFLKETKPLKQSNARLVNPKNSKRTLTPLPVFLPKLLPIVLSPILTTQRPAPSTGNRLTDALKRLKSSTLSSSVPKISVLEKSRLDWESFTEKEGIKDDLKLHNRGKNGHPFPKSVERIQVWYMAQPPVTTLLVTGAVLINPFLRPCLKIDGYTRTKLLRAVFPCPTSNASPRGKRDWHFSIPLSKYVERKAFEARTQEREYQILKEARLKSIQRR</sequence>
<proteinExistence type="predicted"/>
<organism evidence="5 6">
    <name type="scientific">Taenia crassiceps</name>
    <dbReference type="NCBI Taxonomy" id="6207"/>
    <lineage>
        <taxon>Eukaryota</taxon>
        <taxon>Metazoa</taxon>
        <taxon>Spiralia</taxon>
        <taxon>Lophotrochozoa</taxon>
        <taxon>Platyhelminthes</taxon>
        <taxon>Cestoda</taxon>
        <taxon>Eucestoda</taxon>
        <taxon>Cyclophyllidea</taxon>
        <taxon>Taeniidae</taxon>
        <taxon>Taenia</taxon>
    </lineage>
</organism>
<evidence type="ECO:0000313" key="5">
    <source>
        <dbReference type="EMBL" id="KAL5106817.1"/>
    </source>
</evidence>
<dbReference type="PANTHER" id="PTHR48407">
    <property type="entry name" value="CRANIOFACIAL DEVELOPMENT PROTEIN 1"/>
    <property type="match status" value="1"/>
</dbReference>
<dbReference type="PANTHER" id="PTHR48407:SF1">
    <property type="entry name" value="CRANIOFACIAL DEVELOPMENT PROTEIN 1"/>
    <property type="match status" value="1"/>
</dbReference>
<evidence type="ECO:0000256" key="3">
    <source>
        <dbReference type="SAM" id="MobiDB-lite"/>
    </source>
</evidence>
<dbReference type="Pfam" id="PF07572">
    <property type="entry name" value="BCNT"/>
    <property type="match status" value="1"/>
</dbReference>
<dbReference type="EMBL" id="JAKROA010000005">
    <property type="protein sequence ID" value="KAL5106817.1"/>
    <property type="molecule type" value="Genomic_DNA"/>
</dbReference>
<reference evidence="5 6" key="1">
    <citation type="journal article" date="2022" name="Front. Cell. Infect. Microbiol.">
        <title>The Genomes of Two Strains of Taenia crassiceps the Animal Model for the Study of Human Cysticercosis.</title>
        <authorList>
            <person name="Bobes R.J."/>
            <person name="Estrada K."/>
            <person name="Rios-Valencia D.G."/>
            <person name="Calderon-Gallegos A."/>
            <person name="de la Torre P."/>
            <person name="Carrero J.C."/>
            <person name="Sanchez-Flores A."/>
            <person name="Laclette J.P."/>
        </authorList>
    </citation>
    <scope>NUCLEOTIDE SEQUENCE [LARGE SCALE GENOMIC DNA]</scope>
    <source>
        <strain evidence="5">WFUcys</strain>
    </source>
</reference>
<dbReference type="InterPro" id="IPR027124">
    <property type="entry name" value="Swc5/CFDP1/2"/>
</dbReference>
<comment type="caution">
    <text evidence="5">The sequence shown here is derived from an EMBL/GenBank/DDBJ whole genome shotgun (WGS) entry which is preliminary data.</text>
</comment>
<protein>
    <recommendedName>
        <fullName evidence="1">Craniofacial development protein 1</fullName>
    </recommendedName>
    <alternativeName>
        <fullName evidence="2">Bucentaur</fullName>
    </alternativeName>
</protein>
<evidence type="ECO:0000256" key="2">
    <source>
        <dbReference type="ARBA" id="ARBA00030244"/>
    </source>
</evidence>
<dbReference type="PROSITE" id="PS51279">
    <property type="entry name" value="BCNT_C"/>
    <property type="match status" value="1"/>
</dbReference>
<evidence type="ECO:0000256" key="1">
    <source>
        <dbReference type="ARBA" id="ARBA00019033"/>
    </source>
</evidence>
<dbReference type="InterPro" id="IPR011421">
    <property type="entry name" value="BCNT-C"/>
</dbReference>
<accession>A0ABR4QB93</accession>
<gene>
    <name evidence="5" type="ORF">TcWFU_004933</name>
</gene>
<name>A0ABR4QB93_9CEST</name>
<feature type="compositionally biased region" description="Acidic residues" evidence="3">
    <location>
        <begin position="10"/>
        <end position="36"/>
    </location>
</feature>
<keyword evidence="6" id="KW-1185">Reference proteome</keyword>
<evidence type="ECO:0000313" key="6">
    <source>
        <dbReference type="Proteomes" id="UP001651158"/>
    </source>
</evidence>
<feature type="domain" description="BCNT-C" evidence="4">
    <location>
        <begin position="118"/>
        <end position="200"/>
    </location>
</feature>
<dbReference type="Proteomes" id="UP001651158">
    <property type="component" value="Unassembled WGS sequence"/>
</dbReference>
<evidence type="ECO:0000259" key="4">
    <source>
        <dbReference type="PROSITE" id="PS51279"/>
    </source>
</evidence>
<feature type="region of interest" description="Disordered" evidence="3">
    <location>
        <begin position="1"/>
        <end position="49"/>
    </location>
</feature>